<feature type="compositionally biased region" description="Low complexity" evidence="1">
    <location>
        <begin position="221"/>
        <end position="231"/>
    </location>
</feature>
<dbReference type="EMBL" id="KV453941">
    <property type="protein sequence ID" value="ODV71439.1"/>
    <property type="molecule type" value="Genomic_DNA"/>
</dbReference>
<evidence type="ECO:0000256" key="1">
    <source>
        <dbReference type="SAM" id="MobiDB-lite"/>
    </source>
</evidence>
<accession>A0A1E4RVZ3</accession>
<evidence type="ECO:0000313" key="2">
    <source>
        <dbReference type="EMBL" id="CEP24370.1"/>
    </source>
</evidence>
<accession>A0A0H5C7U2</accession>
<dbReference type="OMA" id="IIGQEFQ"/>
<organism evidence="2 4">
    <name type="scientific">Cyberlindnera jadinii (strain ATCC 18201 / CBS 1600 / BCRC 20928 / JCM 3617 / NBRC 0987 / NRRL Y-1542)</name>
    <name type="common">Torula yeast</name>
    <name type="synonym">Candida utilis</name>
    <dbReference type="NCBI Taxonomy" id="983966"/>
    <lineage>
        <taxon>Eukaryota</taxon>
        <taxon>Fungi</taxon>
        <taxon>Dikarya</taxon>
        <taxon>Ascomycota</taxon>
        <taxon>Saccharomycotina</taxon>
        <taxon>Saccharomycetes</taxon>
        <taxon>Phaffomycetales</taxon>
        <taxon>Phaffomycetaceae</taxon>
        <taxon>Cyberlindnera</taxon>
    </lineage>
</organism>
<reference evidence="3 5" key="3">
    <citation type="journal article" date="2016" name="Proc. Natl. Acad. Sci. U.S.A.">
        <title>Comparative genomics of biotechnologically important yeasts.</title>
        <authorList>
            <person name="Riley R."/>
            <person name="Haridas S."/>
            <person name="Wolfe K.H."/>
            <person name="Lopes M.R."/>
            <person name="Hittinger C.T."/>
            <person name="Goeker M."/>
            <person name="Salamov A.A."/>
            <person name="Wisecaver J.H."/>
            <person name="Long T.M."/>
            <person name="Calvey C.H."/>
            <person name="Aerts A.L."/>
            <person name="Barry K.W."/>
            <person name="Choi C."/>
            <person name="Clum A."/>
            <person name="Coughlan A.Y."/>
            <person name="Deshpande S."/>
            <person name="Douglass A.P."/>
            <person name="Hanson S.J."/>
            <person name="Klenk H.-P."/>
            <person name="LaButti K.M."/>
            <person name="Lapidus A."/>
            <person name="Lindquist E.A."/>
            <person name="Lipzen A.M."/>
            <person name="Meier-Kolthoff J.P."/>
            <person name="Ohm R.A."/>
            <person name="Otillar R.P."/>
            <person name="Pangilinan J.L."/>
            <person name="Peng Y."/>
            <person name="Rokas A."/>
            <person name="Rosa C.A."/>
            <person name="Scheuner C."/>
            <person name="Sibirny A.A."/>
            <person name="Slot J.C."/>
            <person name="Stielow J.B."/>
            <person name="Sun H."/>
            <person name="Kurtzman C.P."/>
            <person name="Blackwell M."/>
            <person name="Grigoriev I.V."/>
            <person name="Jeffries T.W."/>
        </authorList>
    </citation>
    <scope>NUCLEOTIDE SEQUENCE [LARGE SCALE GENOMIC DNA]</scope>
    <source>
        <strain evidence="5">ATCC 18201 / CBS 1600 / BCRC 20928 / JCM 3617 / NBRC 0987 / NRRL Y-1542</strain>
        <strain evidence="3">NRRL Y-1542</strain>
    </source>
</reference>
<reference evidence="4" key="2">
    <citation type="journal article" date="2015" name="J. Biotechnol.">
        <title>The structure of the Cyberlindnera jadinii genome and its relation to Candida utilis analyzed by the occurrence of single nucleotide polymorphisms.</title>
        <authorList>
            <person name="Rupp O."/>
            <person name="Brinkrolf K."/>
            <person name="Buerth C."/>
            <person name="Kunigo M."/>
            <person name="Schneider J."/>
            <person name="Jaenicke S."/>
            <person name="Goesmann A."/>
            <person name="Puehler A."/>
            <person name="Jaeger K.-E."/>
            <person name="Ernst J.F."/>
        </authorList>
    </citation>
    <scope>NUCLEOTIDE SEQUENCE [LARGE SCALE GENOMIC DNA]</scope>
    <source>
        <strain evidence="4">ATCC 18201 / CBS 1600 / BCRC 20928 / JCM 3617 / NBRC 0987 / NRRL Y-1542</strain>
    </source>
</reference>
<sequence>MSSNSLTGSIDSRETEVLLGTTEATTTTVTTDANIDSNRTTNMGSLEDLENTAHADRERLRKTIELYKTETRSQRAAAHEYDAESLTHSVQHSLTMTDDFTDADDFIVNKSDHDGSEHGVQLRQHTPPDQQLQIDENDNTEIAPVKLQPPRANNQNSPSTISNRMSIISDYAGSIHEVSQVKYVVDQEQSPSAESTAALKKPVVKISRNPSKNTKKDTVAGSSSESTSGSSRYPVSMYSANNEASLVKPIAEERKTSTDSFDFGAGQLKTTKRGQAVGPERSHITALDPTIPSRSPRRPVSMVITGDIPPPPIDTLPHHGRAKSVDDFVPEKNAGPRDILITSSKKDPRPLPPPPVPQHKSKKSTTTDDGFVTEDETTDPLTSKKKRLSKKRKSKHHSKKFSEETLMQMLQVTEGTIIGQEFQNIGLEPLDKQLLERLVDSLSRLTADMIVDPDRHEESVKRLNKAIKALEGF</sequence>
<dbReference type="Proteomes" id="UP000094389">
    <property type="component" value="Unassembled WGS sequence"/>
</dbReference>
<feature type="region of interest" description="Disordered" evidence="1">
    <location>
        <begin position="272"/>
        <end position="400"/>
    </location>
</feature>
<reference evidence="2" key="1">
    <citation type="submission" date="2014-12" db="EMBL/GenBank/DDBJ databases">
        <authorList>
            <person name="Jaenicke S."/>
        </authorList>
    </citation>
    <scope>NUCLEOTIDE SEQUENCE [LARGE SCALE GENOMIC DNA]</scope>
    <source>
        <strain evidence="2">CBS1600</strain>
    </source>
</reference>
<dbReference type="STRING" id="983966.A0A0H5C7U2"/>
<proteinExistence type="predicted"/>
<dbReference type="OrthoDB" id="4067583at2759"/>
<feature type="region of interest" description="Disordered" evidence="1">
    <location>
        <begin position="142"/>
        <end position="161"/>
    </location>
</feature>
<keyword evidence="5" id="KW-1185">Reference proteome</keyword>
<gene>
    <name evidence="2" type="primary">NBA1</name>
    <name evidence="2" type="ORF">BN1211_5178</name>
    <name evidence="3" type="ORF">CYBJADRAFT_169474</name>
</gene>
<dbReference type="EMBL" id="CDQK01000006">
    <property type="protein sequence ID" value="CEP24370.1"/>
    <property type="molecule type" value="Genomic_DNA"/>
</dbReference>
<evidence type="ECO:0000313" key="5">
    <source>
        <dbReference type="Proteomes" id="UP000094389"/>
    </source>
</evidence>
<dbReference type="AlphaFoldDB" id="A0A0H5C7U2"/>
<dbReference type="RefSeq" id="XP_020068478.1">
    <property type="nucleotide sequence ID" value="XM_020215791.1"/>
</dbReference>
<feature type="compositionally biased region" description="Polar residues" evidence="1">
    <location>
        <begin position="123"/>
        <end position="132"/>
    </location>
</feature>
<feature type="region of interest" description="Disordered" evidence="1">
    <location>
        <begin position="108"/>
        <end position="132"/>
    </location>
</feature>
<feature type="compositionally biased region" description="Polar residues" evidence="1">
    <location>
        <begin position="151"/>
        <end position="161"/>
    </location>
</feature>
<dbReference type="GeneID" id="30990187"/>
<evidence type="ECO:0000313" key="4">
    <source>
        <dbReference type="Proteomes" id="UP000038830"/>
    </source>
</evidence>
<evidence type="ECO:0000313" key="3">
    <source>
        <dbReference type="EMBL" id="ODV71439.1"/>
    </source>
</evidence>
<dbReference type="Proteomes" id="UP000038830">
    <property type="component" value="Unassembled WGS sequence"/>
</dbReference>
<feature type="region of interest" description="Disordered" evidence="1">
    <location>
        <begin position="190"/>
        <end position="235"/>
    </location>
</feature>
<name>A0A0H5C7U2_CYBJN</name>
<protein>
    <submittedName>
        <fullName evidence="2">NBA1 protein</fullName>
    </submittedName>
</protein>
<feature type="compositionally biased region" description="Basic residues" evidence="1">
    <location>
        <begin position="383"/>
        <end position="399"/>
    </location>
</feature>